<protein>
    <recommendedName>
        <fullName evidence="3">F-box domain-containing protein</fullName>
    </recommendedName>
</protein>
<proteinExistence type="predicted"/>
<dbReference type="InterPro" id="IPR032675">
    <property type="entry name" value="LRR_dom_sf"/>
</dbReference>
<keyword evidence="2" id="KW-1185">Reference proteome</keyword>
<comment type="caution">
    <text evidence="1">The sequence shown here is derived from an EMBL/GenBank/DDBJ whole genome shotgun (WGS) entry which is preliminary data.</text>
</comment>
<evidence type="ECO:0008006" key="3">
    <source>
        <dbReference type="Google" id="ProtNLM"/>
    </source>
</evidence>
<evidence type="ECO:0000313" key="1">
    <source>
        <dbReference type="EMBL" id="KAG0315746.1"/>
    </source>
</evidence>
<dbReference type="Proteomes" id="UP000738325">
    <property type="component" value="Unassembled WGS sequence"/>
</dbReference>
<gene>
    <name evidence="1" type="ORF">BGZ99_007276</name>
</gene>
<reference evidence="1" key="1">
    <citation type="journal article" date="2020" name="Fungal Divers.">
        <title>Resolving the Mortierellaceae phylogeny through synthesis of multi-gene phylogenetics and phylogenomics.</title>
        <authorList>
            <person name="Vandepol N."/>
            <person name="Liber J."/>
            <person name="Desiro A."/>
            <person name="Na H."/>
            <person name="Kennedy M."/>
            <person name="Barry K."/>
            <person name="Grigoriev I.V."/>
            <person name="Miller A.N."/>
            <person name="O'Donnell K."/>
            <person name="Stajich J.E."/>
            <person name="Bonito G."/>
        </authorList>
    </citation>
    <scope>NUCLEOTIDE SEQUENCE</scope>
    <source>
        <strain evidence="1">REB-010B</strain>
    </source>
</reference>
<accession>A0A9P6UR80</accession>
<evidence type="ECO:0000313" key="2">
    <source>
        <dbReference type="Proteomes" id="UP000738325"/>
    </source>
</evidence>
<sequence>MSAAKRTPFDLPELRLRISRFAAIKDAISCSQVCKEWTHDFAGAMWHTVDFRVHKRFAALKRETIQKYGHHIRVVKGLVAPVDVAALQCSTVCSIRSLAMEMTGSLLVIAEMHSLRFFEYVLFFGVSISQTAFYPLPTLLRFINIRK</sequence>
<dbReference type="EMBL" id="JAAAIP010000517">
    <property type="protein sequence ID" value="KAG0315746.1"/>
    <property type="molecule type" value="Genomic_DNA"/>
</dbReference>
<dbReference type="InterPro" id="IPR036047">
    <property type="entry name" value="F-box-like_dom_sf"/>
</dbReference>
<dbReference type="Gene3D" id="3.80.10.10">
    <property type="entry name" value="Ribonuclease Inhibitor"/>
    <property type="match status" value="1"/>
</dbReference>
<dbReference type="AlphaFoldDB" id="A0A9P6UR80"/>
<dbReference type="SUPFAM" id="SSF81383">
    <property type="entry name" value="F-box domain"/>
    <property type="match status" value="1"/>
</dbReference>
<dbReference type="OrthoDB" id="2360932at2759"/>
<organism evidence="1 2">
    <name type="scientific">Dissophora globulifera</name>
    <dbReference type="NCBI Taxonomy" id="979702"/>
    <lineage>
        <taxon>Eukaryota</taxon>
        <taxon>Fungi</taxon>
        <taxon>Fungi incertae sedis</taxon>
        <taxon>Mucoromycota</taxon>
        <taxon>Mortierellomycotina</taxon>
        <taxon>Mortierellomycetes</taxon>
        <taxon>Mortierellales</taxon>
        <taxon>Mortierellaceae</taxon>
        <taxon>Dissophora</taxon>
    </lineage>
</organism>
<name>A0A9P6UR80_9FUNG</name>